<evidence type="ECO:0000259" key="3">
    <source>
        <dbReference type="Pfam" id="PF12508"/>
    </source>
</evidence>
<organism evidence="4 5">
    <name type="scientific">Chitinophaga polysaccharea</name>
    <dbReference type="NCBI Taxonomy" id="1293035"/>
    <lineage>
        <taxon>Bacteria</taxon>
        <taxon>Pseudomonadati</taxon>
        <taxon>Bacteroidota</taxon>
        <taxon>Chitinophagia</taxon>
        <taxon>Chitinophagales</taxon>
        <taxon>Chitinophagaceae</taxon>
        <taxon>Chitinophaga</taxon>
    </lineage>
</organism>
<dbReference type="EMBL" id="VIWO01000018">
    <property type="protein sequence ID" value="TWF31754.1"/>
    <property type="molecule type" value="Genomic_DNA"/>
</dbReference>
<evidence type="ECO:0000313" key="5">
    <source>
        <dbReference type="Proteomes" id="UP000320811"/>
    </source>
</evidence>
<dbReference type="SUPFAM" id="SSF53955">
    <property type="entry name" value="Lysozyme-like"/>
    <property type="match status" value="1"/>
</dbReference>
<dbReference type="CDD" id="cd16894">
    <property type="entry name" value="MltD-like"/>
    <property type="match status" value="1"/>
</dbReference>
<dbReference type="Pfam" id="PF12508">
    <property type="entry name" value="Transposon_TraM"/>
    <property type="match status" value="1"/>
</dbReference>
<evidence type="ECO:0000313" key="4">
    <source>
        <dbReference type="EMBL" id="TWF31754.1"/>
    </source>
</evidence>
<dbReference type="AlphaFoldDB" id="A0A561P114"/>
<dbReference type="PANTHER" id="PTHR37423">
    <property type="entry name" value="SOLUBLE LYTIC MUREIN TRANSGLYCOSYLASE-RELATED"/>
    <property type="match status" value="1"/>
</dbReference>
<gene>
    <name evidence="4" type="ORF">FHW36_11848</name>
</gene>
<feature type="domain" description="Conjugative transposon TraM C-terminal" evidence="3">
    <location>
        <begin position="249"/>
        <end position="331"/>
    </location>
</feature>
<evidence type="ECO:0000259" key="2">
    <source>
        <dbReference type="Pfam" id="PF01464"/>
    </source>
</evidence>
<accession>A0A561P114</accession>
<comment type="similarity">
    <text evidence="1">Belongs to the transglycosylase Slt family.</text>
</comment>
<dbReference type="Proteomes" id="UP000320811">
    <property type="component" value="Unassembled WGS sequence"/>
</dbReference>
<sequence length="348" mass="37972">MKLLQLIIYVLCYCAVYGQKTAGLTFCGGMVPVDKESVKKRLILAVNKNRKEVSSPSLKARIDMYIPYIAIVLRDYGLPDDLKYIALAESRLKKHVQSPVGAGGMWQFMPSTATGEGLAVEERNQVIKSTHAACRLLRKLYSQLHSWPLVVAAYNYGIGNVMKAVKKQHTSDYYALQLNEETANYLFQILAFKILYQQQFEPAIQDPSAGKDYTTDSPVIVEQKETFNSMVFSSGGKIAQPSADSVIVAAFVLKDSYVANSGRLAFNTAADLHINGVVIPAGSVMRGMAYSQSAGRVLIAVEGIEVAAGLNDYAGTVYATDGRPGLYSSGKSSVIPAGERVTIKFIRQ</sequence>
<comment type="caution">
    <text evidence="4">The sequence shown here is derived from an EMBL/GenBank/DDBJ whole genome shotgun (WGS) entry which is preliminary data.</text>
</comment>
<evidence type="ECO:0000256" key="1">
    <source>
        <dbReference type="ARBA" id="ARBA00007734"/>
    </source>
</evidence>
<dbReference type="PANTHER" id="PTHR37423:SF2">
    <property type="entry name" value="MEMBRANE-BOUND LYTIC MUREIN TRANSGLYCOSYLASE C"/>
    <property type="match status" value="1"/>
</dbReference>
<dbReference type="OrthoDB" id="9815002at2"/>
<protein>
    <submittedName>
        <fullName evidence="4">Uncharacterized protein DUF3714</fullName>
    </submittedName>
</protein>
<keyword evidence="5" id="KW-1185">Reference proteome</keyword>
<dbReference type="InterPro" id="IPR055407">
    <property type="entry name" value="TraM_C"/>
</dbReference>
<dbReference type="Gene3D" id="1.10.530.10">
    <property type="match status" value="1"/>
</dbReference>
<dbReference type="Pfam" id="PF01464">
    <property type="entry name" value="SLT"/>
    <property type="match status" value="1"/>
</dbReference>
<name>A0A561P114_9BACT</name>
<proteinExistence type="inferred from homology"/>
<feature type="domain" description="Transglycosylase SLT" evidence="2">
    <location>
        <begin position="79"/>
        <end position="174"/>
    </location>
</feature>
<reference evidence="4 5" key="1">
    <citation type="submission" date="2019-06" db="EMBL/GenBank/DDBJ databases">
        <title>Sorghum-associated microbial communities from plants grown in Nebraska, USA.</title>
        <authorList>
            <person name="Schachtman D."/>
        </authorList>
    </citation>
    <scope>NUCLEOTIDE SEQUENCE [LARGE SCALE GENOMIC DNA]</scope>
    <source>
        <strain evidence="4 5">1209</strain>
    </source>
</reference>
<dbReference type="InterPro" id="IPR008258">
    <property type="entry name" value="Transglycosylase_SLT_dom_1"/>
</dbReference>
<dbReference type="InterPro" id="IPR023346">
    <property type="entry name" value="Lysozyme-like_dom_sf"/>
</dbReference>